<protein>
    <recommendedName>
        <fullName evidence="3">D-xylose 1-dehydrogenase (NADP(+), D-xylono-1,5-lactone-forming)</fullName>
        <ecNumber evidence="3">1.1.1.179</ecNumber>
    </recommendedName>
    <alternativeName>
        <fullName evidence="4">D-xylose-NADP dehydrogenase</fullName>
    </alternativeName>
</protein>
<dbReference type="Gene3D" id="3.30.360.10">
    <property type="entry name" value="Dihydrodipicolinate Reductase, domain 2"/>
    <property type="match status" value="1"/>
</dbReference>
<evidence type="ECO:0000313" key="9">
    <source>
        <dbReference type="Proteomes" id="UP000019384"/>
    </source>
</evidence>
<feature type="domain" description="Gfo/Idh/MocA-like oxidoreductase N-terminal" evidence="6">
    <location>
        <begin position="40"/>
        <end position="163"/>
    </location>
</feature>
<dbReference type="PANTHER" id="PTHR22604:SF105">
    <property type="entry name" value="TRANS-1,2-DIHYDROBENZENE-1,2-DIOL DEHYDROGENASE"/>
    <property type="match status" value="1"/>
</dbReference>
<accession>W6MU65</accession>
<dbReference type="GO" id="GO:0000166">
    <property type="term" value="F:nucleotide binding"/>
    <property type="evidence" value="ECO:0007669"/>
    <property type="project" value="InterPro"/>
</dbReference>
<evidence type="ECO:0000313" key="8">
    <source>
        <dbReference type="EMBL" id="CDK25460.1"/>
    </source>
</evidence>
<feature type="domain" description="GFO/IDH/MocA-like oxidoreductase" evidence="7">
    <location>
        <begin position="174"/>
        <end position="278"/>
    </location>
</feature>
<evidence type="ECO:0000256" key="2">
    <source>
        <dbReference type="ARBA" id="ARBA00023002"/>
    </source>
</evidence>
<evidence type="ECO:0000259" key="6">
    <source>
        <dbReference type="Pfam" id="PF01408"/>
    </source>
</evidence>
<sequence>MQPPVPSTFRTRLLDLNFIPRFTSSQRSSQLNQKNTTMTLRWGILGPGRISYKFAHDLVHVERAQRASQSVTAIASNSNIANATSLAQKLGIDATCFGTYDALIESDSCDVVYVGTPNNTHFDLACKVLHAGKHLLMEKPFALTVEETDKILELAAEKKLFVMEAMWTKFNPVFTKCRELLESGVIGSVTRVRSDLSYLFPRDDPGMVRIYDPALGGGVLLDIGIYALTWPLALFGAPVSSTSKCVKADTGVDIADSVLLEYPGFVAYATCSGLTNQVGTNTGTLTNPAIFIEGTLGYVSVNQADQPTKLVATTWEGTIIEEFTYEPKGFGMSLEADHVLACVEASKIESPVHTWDDTKLMSRMLAGTLEENGILF</sequence>
<dbReference type="InterPro" id="IPR055170">
    <property type="entry name" value="GFO_IDH_MocA-like_dom"/>
</dbReference>
<dbReference type="EMBL" id="HG793126">
    <property type="protein sequence ID" value="CDK25460.1"/>
    <property type="molecule type" value="Genomic_DNA"/>
</dbReference>
<reference evidence="8" key="2">
    <citation type="submission" date="2014-02" db="EMBL/GenBank/DDBJ databases">
        <title>Complete DNA sequence of /Kuraishia capsulata/ illustrates novel genomic features among budding yeasts (/Saccharomycotina/).</title>
        <authorList>
            <person name="Morales L."/>
            <person name="Noel B."/>
            <person name="Porcel B."/>
            <person name="Marcet-Houben M."/>
            <person name="Hullo M-F."/>
            <person name="Sacerdot C."/>
            <person name="Tekaia F."/>
            <person name="Leh-Louis V."/>
            <person name="Despons L."/>
            <person name="Khanna V."/>
            <person name="Aury J-M."/>
            <person name="Barbe V."/>
            <person name="Couloux A."/>
            <person name="Labadie K."/>
            <person name="Pelletier E."/>
            <person name="Souciet J-L."/>
            <person name="Boekhout T."/>
            <person name="Gabaldon T."/>
            <person name="Wincker P."/>
            <person name="Dujon B."/>
        </authorList>
    </citation>
    <scope>NUCLEOTIDE SEQUENCE</scope>
    <source>
        <strain evidence="8">CBS 1993</strain>
    </source>
</reference>
<evidence type="ECO:0000256" key="1">
    <source>
        <dbReference type="ARBA" id="ARBA00010928"/>
    </source>
</evidence>
<dbReference type="Proteomes" id="UP000019384">
    <property type="component" value="Unassembled WGS sequence"/>
</dbReference>
<dbReference type="Pfam" id="PF22725">
    <property type="entry name" value="GFO_IDH_MocA_C3"/>
    <property type="match status" value="1"/>
</dbReference>
<dbReference type="Pfam" id="PF01408">
    <property type="entry name" value="GFO_IDH_MocA"/>
    <property type="match status" value="1"/>
</dbReference>
<gene>
    <name evidence="8" type="ORF">KUCA_T00001430001</name>
</gene>
<dbReference type="OrthoDB" id="2129491at2759"/>
<dbReference type="Gene3D" id="3.40.50.720">
    <property type="entry name" value="NAD(P)-binding Rossmann-like Domain"/>
    <property type="match status" value="1"/>
</dbReference>
<organism evidence="8 9">
    <name type="scientific">Kuraishia capsulata CBS 1993</name>
    <dbReference type="NCBI Taxonomy" id="1382522"/>
    <lineage>
        <taxon>Eukaryota</taxon>
        <taxon>Fungi</taxon>
        <taxon>Dikarya</taxon>
        <taxon>Ascomycota</taxon>
        <taxon>Saccharomycotina</taxon>
        <taxon>Pichiomycetes</taxon>
        <taxon>Pichiales</taxon>
        <taxon>Pichiaceae</taxon>
        <taxon>Kuraishia</taxon>
    </lineage>
</organism>
<dbReference type="SUPFAM" id="SSF55347">
    <property type="entry name" value="Glyceraldehyde-3-phosphate dehydrogenase-like, C-terminal domain"/>
    <property type="match status" value="1"/>
</dbReference>
<dbReference type="InterPro" id="IPR000683">
    <property type="entry name" value="Gfo/Idh/MocA-like_OxRdtase_N"/>
</dbReference>
<name>W6MU65_9ASCO</name>
<dbReference type="PANTHER" id="PTHR22604">
    <property type="entry name" value="OXIDOREDUCTASES"/>
    <property type="match status" value="1"/>
</dbReference>
<evidence type="ECO:0000256" key="5">
    <source>
        <dbReference type="ARBA" id="ARBA00049233"/>
    </source>
</evidence>
<dbReference type="SUPFAM" id="SSF51735">
    <property type="entry name" value="NAD(P)-binding Rossmann-fold domains"/>
    <property type="match status" value="1"/>
</dbReference>
<reference evidence="8" key="1">
    <citation type="submission" date="2013-12" db="EMBL/GenBank/DDBJ databases">
        <authorList>
            <person name="Genoscope - CEA"/>
        </authorList>
    </citation>
    <scope>NUCLEOTIDE SEQUENCE</scope>
    <source>
        <strain evidence="8">CBS 1993</strain>
    </source>
</reference>
<dbReference type="GO" id="GO:0047837">
    <property type="term" value="F:D-xylose 1-dehydrogenase (NADP+) activity"/>
    <property type="evidence" value="ECO:0007669"/>
    <property type="project" value="UniProtKB-EC"/>
</dbReference>
<dbReference type="InterPro" id="IPR036291">
    <property type="entry name" value="NAD(P)-bd_dom_sf"/>
</dbReference>
<dbReference type="EC" id="1.1.1.179" evidence="3"/>
<proteinExistence type="inferred from homology"/>
<dbReference type="HOGENOM" id="CLU_023194_7_2_1"/>
<keyword evidence="2" id="KW-0560">Oxidoreductase</keyword>
<dbReference type="GeneID" id="34518860"/>
<dbReference type="STRING" id="1382522.W6MU65"/>
<keyword evidence="9" id="KW-1185">Reference proteome</keyword>
<comment type="similarity">
    <text evidence="1">Belongs to the Gfo/Idh/MocA family.</text>
</comment>
<comment type="catalytic activity">
    <reaction evidence="5">
        <text>D-xylose + NADP(+) = D-xylono-1,5-lactone + NADPH + H(+)</text>
        <dbReference type="Rhea" id="RHEA:22000"/>
        <dbReference type="ChEBI" id="CHEBI:15378"/>
        <dbReference type="ChEBI" id="CHEBI:15867"/>
        <dbReference type="ChEBI" id="CHEBI:53455"/>
        <dbReference type="ChEBI" id="CHEBI:57783"/>
        <dbReference type="ChEBI" id="CHEBI:58349"/>
        <dbReference type="EC" id="1.1.1.179"/>
    </reaction>
</comment>
<dbReference type="InterPro" id="IPR050984">
    <property type="entry name" value="Gfo/Idh/MocA_domain"/>
</dbReference>
<dbReference type="RefSeq" id="XP_022457472.1">
    <property type="nucleotide sequence ID" value="XM_022603608.1"/>
</dbReference>
<evidence type="ECO:0000259" key="7">
    <source>
        <dbReference type="Pfam" id="PF22725"/>
    </source>
</evidence>
<evidence type="ECO:0000256" key="4">
    <source>
        <dbReference type="ARBA" id="ARBA00042988"/>
    </source>
</evidence>
<evidence type="ECO:0000256" key="3">
    <source>
        <dbReference type="ARBA" id="ARBA00038984"/>
    </source>
</evidence>
<dbReference type="AlphaFoldDB" id="W6MU65"/>